<protein>
    <submittedName>
        <fullName evidence="1">Uncharacterized protein</fullName>
    </submittedName>
</protein>
<dbReference type="AlphaFoldDB" id="A0A9P5Y216"/>
<sequence length="175" mass="19175">MRFCSGGFPAYFFLLYERFLIGTRLQAKKKLPDSAETIRADGQMDERVQLAGHEEHSKQKAALSSACQIRSLHLSNTINESFPPPEGFAQKESPINIRIVLSSPSSKTQFSSVKGPTNVYSLSALHTILLSPQTRSAAIANCASASVISGRLLRRKKLSPVITILFLSHSSLLLC</sequence>
<dbReference type="EMBL" id="MU150307">
    <property type="protein sequence ID" value="KAF9459941.1"/>
    <property type="molecule type" value="Genomic_DNA"/>
</dbReference>
<name>A0A9P5Y216_9AGAR</name>
<reference evidence="1" key="1">
    <citation type="submission" date="2020-11" db="EMBL/GenBank/DDBJ databases">
        <authorList>
            <consortium name="DOE Joint Genome Institute"/>
            <person name="Ahrendt S."/>
            <person name="Riley R."/>
            <person name="Andreopoulos W."/>
            <person name="Labutti K."/>
            <person name="Pangilinan J."/>
            <person name="Ruiz-Duenas F.J."/>
            <person name="Barrasa J.M."/>
            <person name="Sanchez-Garcia M."/>
            <person name="Camarero S."/>
            <person name="Miyauchi S."/>
            <person name="Serrano A."/>
            <person name="Linde D."/>
            <person name="Babiker R."/>
            <person name="Drula E."/>
            <person name="Ayuso-Fernandez I."/>
            <person name="Pacheco R."/>
            <person name="Padilla G."/>
            <person name="Ferreira P."/>
            <person name="Barriuso J."/>
            <person name="Kellner H."/>
            <person name="Castanera R."/>
            <person name="Alfaro M."/>
            <person name="Ramirez L."/>
            <person name="Pisabarro A.G."/>
            <person name="Kuo A."/>
            <person name="Tritt A."/>
            <person name="Lipzen A."/>
            <person name="He G."/>
            <person name="Yan M."/>
            <person name="Ng V."/>
            <person name="Cullen D."/>
            <person name="Martin F."/>
            <person name="Rosso M.-N."/>
            <person name="Henrissat B."/>
            <person name="Hibbett D."/>
            <person name="Martinez A.T."/>
            <person name="Grigoriev I.V."/>
        </authorList>
    </citation>
    <scope>NUCLEOTIDE SEQUENCE</scope>
    <source>
        <strain evidence="1">CBS 247.69</strain>
    </source>
</reference>
<accession>A0A9P5Y216</accession>
<evidence type="ECO:0000313" key="2">
    <source>
        <dbReference type="Proteomes" id="UP000807353"/>
    </source>
</evidence>
<evidence type="ECO:0000313" key="1">
    <source>
        <dbReference type="EMBL" id="KAF9459941.1"/>
    </source>
</evidence>
<dbReference type="Proteomes" id="UP000807353">
    <property type="component" value="Unassembled WGS sequence"/>
</dbReference>
<comment type="caution">
    <text evidence="1">The sequence shown here is derived from an EMBL/GenBank/DDBJ whole genome shotgun (WGS) entry which is preliminary data.</text>
</comment>
<proteinExistence type="predicted"/>
<keyword evidence="2" id="KW-1185">Reference proteome</keyword>
<gene>
    <name evidence="1" type="ORF">BDZ94DRAFT_1311910</name>
</gene>
<organism evidence="1 2">
    <name type="scientific">Collybia nuda</name>
    <dbReference type="NCBI Taxonomy" id="64659"/>
    <lineage>
        <taxon>Eukaryota</taxon>
        <taxon>Fungi</taxon>
        <taxon>Dikarya</taxon>
        <taxon>Basidiomycota</taxon>
        <taxon>Agaricomycotina</taxon>
        <taxon>Agaricomycetes</taxon>
        <taxon>Agaricomycetidae</taxon>
        <taxon>Agaricales</taxon>
        <taxon>Tricholomatineae</taxon>
        <taxon>Clitocybaceae</taxon>
        <taxon>Collybia</taxon>
    </lineage>
</organism>